<name>A0A382L507_9ZZZZ</name>
<feature type="compositionally biased region" description="Low complexity" evidence="1">
    <location>
        <begin position="8"/>
        <end position="23"/>
    </location>
</feature>
<gene>
    <name evidence="2" type="ORF">METZ01_LOCUS282921</name>
</gene>
<feature type="region of interest" description="Disordered" evidence="1">
    <location>
        <begin position="1"/>
        <end position="23"/>
    </location>
</feature>
<protein>
    <submittedName>
        <fullName evidence="2">Uncharacterized protein</fullName>
    </submittedName>
</protein>
<evidence type="ECO:0000313" key="2">
    <source>
        <dbReference type="EMBL" id="SVC30067.1"/>
    </source>
</evidence>
<feature type="non-terminal residue" evidence="2">
    <location>
        <position position="23"/>
    </location>
</feature>
<evidence type="ECO:0000256" key="1">
    <source>
        <dbReference type="SAM" id="MobiDB-lite"/>
    </source>
</evidence>
<dbReference type="AlphaFoldDB" id="A0A382L507"/>
<accession>A0A382L507</accession>
<proteinExistence type="predicted"/>
<reference evidence="2" key="1">
    <citation type="submission" date="2018-05" db="EMBL/GenBank/DDBJ databases">
        <authorList>
            <person name="Lanie J.A."/>
            <person name="Ng W.-L."/>
            <person name="Kazmierczak K.M."/>
            <person name="Andrzejewski T.M."/>
            <person name="Davidsen T.M."/>
            <person name="Wayne K.J."/>
            <person name="Tettelin H."/>
            <person name="Glass J.I."/>
            <person name="Rusch D."/>
            <person name="Podicherti R."/>
            <person name="Tsui H.-C.T."/>
            <person name="Winkler M.E."/>
        </authorList>
    </citation>
    <scope>NUCLEOTIDE SEQUENCE</scope>
</reference>
<dbReference type="EMBL" id="UINC01083910">
    <property type="protein sequence ID" value="SVC30067.1"/>
    <property type="molecule type" value="Genomic_DNA"/>
</dbReference>
<feature type="non-terminal residue" evidence="2">
    <location>
        <position position="1"/>
    </location>
</feature>
<organism evidence="2">
    <name type="scientific">marine metagenome</name>
    <dbReference type="NCBI Taxonomy" id="408172"/>
    <lineage>
        <taxon>unclassified sequences</taxon>
        <taxon>metagenomes</taxon>
        <taxon>ecological metagenomes</taxon>
    </lineage>
</organism>
<sequence length="23" mass="2430">GTFRDGRASPPASSAKAWPNSRL</sequence>